<protein>
    <recommendedName>
        <fullName evidence="5">SH3 domain-containing protein</fullName>
    </recommendedName>
</protein>
<evidence type="ECO:0000256" key="1">
    <source>
        <dbReference type="SAM" id="MobiDB-lite"/>
    </source>
</evidence>
<keyword evidence="4" id="KW-1185">Reference proteome</keyword>
<organism evidence="3 4">
    <name type="scientific">Lentzea alba</name>
    <dbReference type="NCBI Taxonomy" id="2714351"/>
    <lineage>
        <taxon>Bacteria</taxon>
        <taxon>Bacillati</taxon>
        <taxon>Actinomycetota</taxon>
        <taxon>Actinomycetes</taxon>
        <taxon>Pseudonocardiales</taxon>
        <taxon>Pseudonocardiaceae</taxon>
        <taxon>Lentzea</taxon>
    </lineage>
</organism>
<reference evidence="3 4" key="1">
    <citation type="submission" date="2020-03" db="EMBL/GenBank/DDBJ databases">
        <title>Isolation and identification of active actinomycetes.</title>
        <authorList>
            <person name="Sun X."/>
        </authorList>
    </citation>
    <scope>NUCLEOTIDE SEQUENCE [LARGE SCALE GENOMIC DNA]</scope>
    <source>
        <strain evidence="3 4">NEAU-D13</strain>
    </source>
</reference>
<comment type="caution">
    <text evidence="3">The sequence shown here is derived from an EMBL/GenBank/DDBJ whole genome shotgun (WGS) entry which is preliminary data.</text>
</comment>
<keyword evidence="2" id="KW-0732">Signal</keyword>
<dbReference type="PROSITE" id="PS51318">
    <property type="entry name" value="TAT"/>
    <property type="match status" value="1"/>
</dbReference>
<evidence type="ECO:0000256" key="2">
    <source>
        <dbReference type="SAM" id="SignalP"/>
    </source>
</evidence>
<dbReference type="Proteomes" id="UP000481360">
    <property type="component" value="Unassembled WGS sequence"/>
</dbReference>
<sequence>MRNSRRKAMLTMSGVVAAALLSASGVAAATSEGAPNEPVQTMDCSHSHSNKDSGEGRTTTDLRYRVGPHTHCAALGLAGKNTLIYYHCFTYGDEAGGLRAWTWGRIAGTQKQGWFADAYLSDNGSTEAC</sequence>
<dbReference type="InterPro" id="IPR006311">
    <property type="entry name" value="TAT_signal"/>
</dbReference>
<name>A0A7C9W395_9PSEU</name>
<dbReference type="AlphaFoldDB" id="A0A7C9W395"/>
<proteinExistence type="predicted"/>
<dbReference type="EMBL" id="JAAMPJ010000015">
    <property type="protein sequence ID" value="NGY65178.1"/>
    <property type="molecule type" value="Genomic_DNA"/>
</dbReference>
<dbReference type="RefSeq" id="WP_166054000.1">
    <property type="nucleotide sequence ID" value="NZ_JAAMPJ010000015.1"/>
</dbReference>
<evidence type="ECO:0000313" key="3">
    <source>
        <dbReference type="EMBL" id="NGY65178.1"/>
    </source>
</evidence>
<feature type="chain" id="PRO_5028880354" description="SH3 domain-containing protein" evidence="2">
    <location>
        <begin position="29"/>
        <end position="129"/>
    </location>
</feature>
<feature type="compositionally biased region" description="Basic and acidic residues" evidence="1">
    <location>
        <begin position="45"/>
        <end position="59"/>
    </location>
</feature>
<feature type="signal peptide" evidence="2">
    <location>
        <begin position="1"/>
        <end position="28"/>
    </location>
</feature>
<evidence type="ECO:0008006" key="5">
    <source>
        <dbReference type="Google" id="ProtNLM"/>
    </source>
</evidence>
<gene>
    <name evidence="3" type="ORF">G7043_40370</name>
</gene>
<feature type="region of interest" description="Disordered" evidence="1">
    <location>
        <begin position="29"/>
        <end position="59"/>
    </location>
</feature>
<evidence type="ECO:0000313" key="4">
    <source>
        <dbReference type="Proteomes" id="UP000481360"/>
    </source>
</evidence>
<accession>A0A7C9W395</accession>